<sequence length="70" mass="8085">MEVSFNGVQGLDSQTQVNLDLKIEPIAQCFSKLGLVGKVMRLPNLVENKENLGKNRIYLRKKTFFCWRKV</sequence>
<evidence type="ECO:0000313" key="1">
    <source>
        <dbReference type="EMBL" id="NOJ12759.1"/>
    </source>
</evidence>
<proteinExistence type="predicted"/>
<organism evidence="1 2">
    <name type="scientific">Vibrio splendidus</name>
    <dbReference type="NCBI Taxonomy" id="29497"/>
    <lineage>
        <taxon>Bacteria</taxon>
        <taxon>Pseudomonadati</taxon>
        <taxon>Pseudomonadota</taxon>
        <taxon>Gammaproteobacteria</taxon>
        <taxon>Vibrionales</taxon>
        <taxon>Vibrionaceae</taxon>
        <taxon>Vibrio</taxon>
    </lineage>
</organism>
<name>A0A7Y4D5G8_VIBSP</name>
<dbReference type="EMBL" id="VTXL01000005">
    <property type="protein sequence ID" value="NOJ12759.1"/>
    <property type="molecule type" value="Genomic_DNA"/>
</dbReference>
<dbReference type="AlphaFoldDB" id="A0A7Y4D5G8"/>
<reference evidence="1 2" key="1">
    <citation type="submission" date="2019-09" db="EMBL/GenBank/DDBJ databases">
        <title>Draft genome sequencing and comparative genomics of hatchery-associated Vibrios.</title>
        <authorList>
            <person name="Kehlet-Delgado H."/>
            <person name="Mueller R.S."/>
        </authorList>
    </citation>
    <scope>NUCLEOTIDE SEQUENCE [LARGE SCALE GENOMIC DNA]</scope>
    <source>
        <strain evidence="1 2">99-70-13A3</strain>
    </source>
</reference>
<dbReference type="Proteomes" id="UP000519158">
    <property type="component" value="Unassembled WGS sequence"/>
</dbReference>
<evidence type="ECO:0000313" key="2">
    <source>
        <dbReference type="Proteomes" id="UP000519158"/>
    </source>
</evidence>
<gene>
    <name evidence="1" type="ORF">F0234_08305</name>
</gene>
<comment type="caution">
    <text evidence="1">The sequence shown here is derived from an EMBL/GenBank/DDBJ whole genome shotgun (WGS) entry which is preliminary data.</text>
</comment>
<protein>
    <submittedName>
        <fullName evidence="1">Uncharacterized protein</fullName>
    </submittedName>
</protein>
<accession>A0A7Y4D5G8</accession>